<evidence type="ECO:0000313" key="5">
    <source>
        <dbReference type="WBParaSite" id="SCUD_0000165201-mRNA-1"/>
    </source>
</evidence>
<gene>
    <name evidence="3" type="ORF">SCUD_LOCUS1653</name>
</gene>
<accession>A0A183JG33</accession>
<dbReference type="Proteomes" id="UP000279833">
    <property type="component" value="Unassembled WGS sequence"/>
</dbReference>
<proteinExistence type="predicted"/>
<reference evidence="3 4" key="2">
    <citation type="submission" date="2018-11" db="EMBL/GenBank/DDBJ databases">
        <authorList>
            <consortium name="Pathogen Informatics"/>
        </authorList>
    </citation>
    <scope>NUCLEOTIDE SEQUENCE [LARGE SCALE GENOMIC DNA]</scope>
    <source>
        <strain evidence="3">Dakar</strain>
        <strain evidence="4">Dakar, Senegal</strain>
    </source>
</reference>
<feature type="transmembrane region" description="Helical" evidence="2">
    <location>
        <begin position="49"/>
        <end position="71"/>
    </location>
</feature>
<evidence type="ECO:0000256" key="2">
    <source>
        <dbReference type="SAM" id="Phobius"/>
    </source>
</evidence>
<keyword evidence="2" id="KW-1133">Transmembrane helix</keyword>
<evidence type="ECO:0000256" key="1">
    <source>
        <dbReference type="SAM" id="MobiDB-lite"/>
    </source>
</evidence>
<dbReference type="WBParaSite" id="SCUD_0000165201-mRNA-1">
    <property type="protein sequence ID" value="SCUD_0000165201-mRNA-1"/>
    <property type="gene ID" value="SCUD_0000165201"/>
</dbReference>
<protein>
    <submittedName>
        <fullName evidence="5">Frizzled domain-containing protein</fullName>
    </submittedName>
</protein>
<feature type="transmembrane region" description="Helical" evidence="2">
    <location>
        <begin position="190"/>
        <end position="213"/>
    </location>
</feature>
<organism evidence="5">
    <name type="scientific">Schistosoma curassoni</name>
    <dbReference type="NCBI Taxonomy" id="6186"/>
    <lineage>
        <taxon>Eukaryota</taxon>
        <taxon>Metazoa</taxon>
        <taxon>Spiralia</taxon>
        <taxon>Lophotrochozoa</taxon>
        <taxon>Platyhelminthes</taxon>
        <taxon>Trematoda</taxon>
        <taxon>Digenea</taxon>
        <taxon>Strigeidida</taxon>
        <taxon>Schistosomatoidea</taxon>
        <taxon>Schistosomatidae</taxon>
        <taxon>Schistosoma</taxon>
    </lineage>
</organism>
<keyword evidence="2" id="KW-0472">Membrane</keyword>
<feature type="region of interest" description="Disordered" evidence="1">
    <location>
        <begin position="94"/>
        <end position="134"/>
    </location>
</feature>
<feature type="compositionally biased region" description="Polar residues" evidence="1">
    <location>
        <begin position="107"/>
        <end position="126"/>
    </location>
</feature>
<dbReference type="STRING" id="6186.A0A183JG33"/>
<evidence type="ECO:0000313" key="3">
    <source>
        <dbReference type="EMBL" id="VDO69024.1"/>
    </source>
</evidence>
<keyword evidence="4" id="KW-1185">Reference proteome</keyword>
<evidence type="ECO:0000313" key="4">
    <source>
        <dbReference type="Proteomes" id="UP000279833"/>
    </source>
</evidence>
<name>A0A183JG33_9TREM</name>
<dbReference type="AlphaFoldDB" id="A0A183JG33"/>
<reference evidence="5" key="1">
    <citation type="submission" date="2016-06" db="UniProtKB">
        <authorList>
            <consortium name="WormBaseParasite"/>
        </authorList>
    </citation>
    <scope>IDENTIFICATION</scope>
</reference>
<feature type="transmembrane region" description="Helical" evidence="2">
    <location>
        <begin position="5"/>
        <end position="24"/>
    </location>
</feature>
<keyword evidence="2" id="KW-0812">Transmembrane</keyword>
<feature type="transmembrane region" description="Helical" evidence="2">
    <location>
        <begin position="219"/>
        <end position="241"/>
    </location>
</feature>
<sequence length="244" mass="27630">MRFRVFQLFALTPIFVICTPLFFFSQESENEFRRITIANLGITDVSRGWILYTIIIICIILYFMVTGLCLTEAYIWPRKLKICNSWKTLPLNNNNDNSGSSDKHQKPNSSLTNGSREQTNQGEQKTINISNSDDDNDNDCECDRINEEFHPCFANPYPHIAAPDPPCSSMMLLSMYVKVSTSSKVSPSSVIGLVLSVLYLRMFLFLLCMLRPIDVEAAATLGMSISAVLHALLCSVFRLLFLWC</sequence>
<dbReference type="EMBL" id="UZAK01001390">
    <property type="protein sequence ID" value="VDO69024.1"/>
    <property type="molecule type" value="Genomic_DNA"/>
</dbReference>